<keyword evidence="2" id="KW-1133">Transmembrane helix</keyword>
<evidence type="ECO:0000313" key="3">
    <source>
        <dbReference type="EMBL" id="KAF6207046.1"/>
    </source>
</evidence>
<dbReference type="Proteomes" id="UP000466442">
    <property type="component" value="Unassembled WGS sequence"/>
</dbReference>
<evidence type="ECO:0000313" key="4">
    <source>
        <dbReference type="Proteomes" id="UP000466442"/>
    </source>
</evidence>
<proteinExistence type="predicted"/>
<comment type="caution">
    <text evidence="3">The sequence shown here is derived from an EMBL/GenBank/DDBJ whole genome shotgun (WGS) entry which is preliminary data.</text>
</comment>
<evidence type="ECO:0000256" key="2">
    <source>
        <dbReference type="SAM" id="Phobius"/>
    </source>
</evidence>
<accession>A0A6A4JDU7</accession>
<keyword evidence="2" id="KW-0812">Transmembrane</keyword>
<dbReference type="AlphaFoldDB" id="A0A6A4JDU7"/>
<dbReference type="EMBL" id="WIXP02000008">
    <property type="protein sequence ID" value="KAF6207046.1"/>
    <property type="molecule type" value="Genomic_DNA"/>
</dbReference>
<keyword evidence="2" id="KW-0472">Membrane</keyword>
<name>A0A6A4JDU7_APOLU</name>
<reference evidence="3" key="1">
    <citation type="journal article" date="2021" name="Mol. Ecol. Resour.">
        <title>Apolygus lucorum genome provides insights into omnivorousness and mesophyll feeding.</title>
        <authorList>
            <person name="Liu Y."/>
            <person name="Liu H."/>
            <person name="Wang H."/>
            <person name="Huang T."/>
            <person name="Liu B."/>
            <person name="Yang B."/>
            <person name="Yin L."/>
            <person name="Li B."/>
            <person name="Zhang Y."/>
            <person name="Zhang S."/>
            <person name="Jiang F."/>
            <person name="Zhang X."/>
            <person name="Ren Y."/>
            <person name="Wang B."/>
            <person name="Wang S."/>
            <person name="Lu Y."/>
            <person name="Wu K."/>
            <person name="Fan W."/>
            <person name="Wang G."/>
        </authorList>
    </citation>
    <scope>NUCLEOTIDE SEQUENCE</scope>
    <source>
        <strain evidence="3">12Hb</strain>
    </source>
</reference>
<gene>
    <name evidence="3" type="ORF">GE061_018284</name>
</gene>
<protein>
    <submittedName>
        <fullName evidence="3">Uncharacterized protein</fullName>
    </submittedName>
</protein>
<feature type="compositionally biased region" description="Basic residues" evidence="1">
    <location>
        <begin position="120"/>
        <end position="133"/>
    </location>
</feature>
<sequence length="334" mass="38442">MRTRSSTLRNREEQDAMTTASTASVGEDAPAFRGLLPPSIPSNSMVGGESGGMMGQLRNRMRSRFTLGNDLTDSPPLDETNDFNDELQRLALQNLDLMGGRRSPLRQDSAPCISSDSFHGHSRYNLRSRRSNPVRREPLPSTSAGETSITHPLNTLSLLPEPKRLNVLETLVRAFPINIPTEDFEHFIDTKGRPDLTADMKRYFMERKDQHRTEFEHCVNVFKSERPWEPKWFTHHLYKLLTSTKARPNVYQYMFDIKARQEESRFLQKWKELRAYIKWTILASSFLFYFVMICFMIEMYGDEGINLAVPVTLFVTIVLNKVLDHMSSSLPDGI</sequence>
<organism evidence="3 4">
    <name type="scientific">Apolygus lucorum</name>
    <name type="common">Small green plant bug</name>
    <name type="synonym">Lygocoris lucorum</name>
    <dbReference type="NCBI Taxonomy" id="248454"/>
    <lineage>
        <taxon>Eukaryota</taxon>
        <taxon>Metazoa</taxon>
        <taxon>Ecdysozoa</taxon>
        <taxon>Arthropoda</taxon>
        <taxon>Hexapoda</taxon>
        <taxon>Insecta</taxon>
        <taxon>Pterygota</taxon>
        <taxon>Neoptera</taxon>
        <taxon>Paraneoptera</taxon>
        <taxon>Hemiptera</taxon>
        <taxon>Heteroptera</taxon>
        <taxon>Panheteroptera</taxon>
        <taxon>Cimicomorpha</taxon>
        <taxon>Miridae</taxon>
        <taxon>Mirini</taxon>
        <taxon>Apolygus</taxon>
    </lineage>
</organism>
<evidence type="ECO:0000256" key="1">
    <source>
        <dbReference type="SAM" id="MobiDB-lite"/>
    </source>
</evidence>
<feature type="region of interest" description="Disordered" evidence="1">
    <location>
        <begin position="1"/>
        <end position="45"/>
    </location>
</feature>
<feature type="region of interest" description="Disordered" evidence="1">
    <location>
        <begin position="100"/>
        <end position="148"/>
    </location>
</feature>
<keyword evidence="4" id="KW-1185">Reference proteome</keyword>
<feature type="transmembrane region" description="Helical" evidence="2">
    <location>
        <begin position="275"/>
        <end position="298"/>
    </location>
</feature>